<reference evidence="2" key="2">
    <citation type="submission" date="2025-08" db="UniProtKB">
        <authorList>
            <consortium name="Ensembl"/>
        </authorList>
    </citation>
    <scope>IDENTIFICATION</scope>
</reference>
<evidence type="ECO:0000313" key="3">
    <source>
        <dbReference type="Proteomes" id="UP000694556"/>
    </source>
</evidence>
<dbReference type="AlphaFoldDB" id="A0A8C3C283"/>
<proteinExistence type="predicted"/>
<keyword evidence="3" id="KW-1185">Reference proteome</keyword>
<feature type="region of interest" description="Disordered" evidence="1">
    <location>
        <begin position="42"/>
        <end position="80"/>
    </location>
</feature>
<dbReference type="Ensembl" id="ENSCMMT00000014026.1">
    <property type="protein sequence ID" value="ENSCMMP00000012745.1"/>
    <property type="gene ID" value="ENSCMMG00000008092.1"/>
</dbReference>
<dbReference type="Proteomes" id="UP000694556">
    <property type="component" value="Chromosome 14"/>
</dbReference>
<name>A0A8C3C283_CAIMO</name>
<reference evidence="2" key="1">
    <citation type="submission" date="2018-09" db="EMBL/GenBank/DDBJ databases">
        <title>Common duck and Muscovy duck high density SNP chip.</title>
        <authorList>
            <person name="Vignal A."/>
            <person name="Thebault N."/>
            <person name="Warren W.C."/>
        </authorList>
    </citation>
    <scope>NUCLEOTIDE SEQUENCE [LARGE SCALE GENOMIC DNA]</scope>
</reference>
<sequence>MKWLSQGPARSLVPMAPLGWPRQHLLAGGRVPIAYSPSGHGSALWPHAPQGPMPEAGSHMHGQHKDLTLSHGEENCSPESSNSCLIEKTFILPLPGSHPALFSQGREEGEK</sequence>
<organism evidence="2 3">
    <name type="scientific">Cairina moschata</name>
    <name type="common">Muscovy duck</name>
    <dbReference type="NCBI Taxonomy" id="8855"/>
    <lineage>
        <taxon>Eukaryota</taxon>
        <taxon>Metazoa</taxon>
        <taxon>Chordata</taxon>
        <taxon>Craniata</taxon>
        <taxon>Vertebrata</taxon>
        <taxon>Euteleostomi</taxon>
        <taxon>Archelosauria</taxon>
        <taxon>Archosauria</taxon>
        <taxon>Dinosauria</taxon>
        <taxon>Saurischia</taxon>
        <taxon>Theropoda</taxon>
        <taxon>Coelurosauria</taxon>
        <taxon>Aves</taxon>
        <taxon>Neognathae</taxon>
        <taxon>Galloanserae</taxon>
        <taxon>Anseriformes</taxon>
        <taxon>Anatidae</taxon>
        <taxon>Anatinae</taxon>
        <taxon>Cairina</taxon>
    </lineage>
</organism>
<feature type="compositionally biased region" description="Basic and acidic residues" evidence="1">
    <location>
        <begin position="63"/>
        <end position="74"/>
    </location>
</feature>
<evidence type="ECO:0000256" key="1">
    <source>
        <dbReference type="SAM" id="MobiDB-lite"/>
    </source>
</evidence>
<evidence type="ECO:0000313" key="2">
    <source>
        <dbReference type="Ensembl" id="ENSCMMP00000012745.1"/>
    </source>
</evidence>
<reference evidence="2" key="3">
    <citation type="submission" date="2025-09" db="UniProtKB">
        <authorList>
            <consortium name="Ensembl"/>
        </authorList>
    </citation>
    <scope>IDENTIFICATION</scope>
</reference>
<protein>
    <submittedName>
        <fullName evidence="2">Uncharacterized protein</fullName>
    </submittedName>
</protein>
<accession>A0A8C3C283</accession>